<dbReference type="SUPFAM" id="SSF53955">
    <property type="entry name" value="Lysozyme-like"/>
    <property type="match status" value="1"/>
</dbReference>
<dbReference type="InterPro" id="IPR008258">
    <property type="entry name" value="Transglycosylase_SLT_dom_1"/>
</dbReference>
<evidence type="ECO:0000259" key="2">
    <source>
        <dbReference type="Pfam" id="PF01464"/>
    </source>
</evidence>
<dbReference type="Pfam" id="PF01464">
    <property type="entry name" value="SLT"/>
    <property type="match status" value="1"/>
</dbReference>
<evidence type="ECO:0000313" key="3">
    <source>
        <dbReference type="EMBL" id="OTP67933.1"/>
    </source>
</evidence>
<proteinExistence type="predicted"/>
<comment type="caution">
    <text evidence="3">The sequence shown here is derived from an EMBL/GenBank/DDBJ whole genome shotgun (WGS) entry which is preliminary data.</text>
</comment>
<dbReference type="InterPro" id="IPR023346">
    <property type="entry name" value="Lysozyme-like_dom_sf"/>
</dbReference>
<dbReference type="EMBL" id="NBTY01000183">
    <property type="protein sequence ID" value="OTP67933.1"/>
    <property type="molecule type" value="Genomic_DNA"/>
</dbReference>
<gene>
    <name evidence="3" type="ORF">PAMC26510_30005</name>
</gene>
<dbReference type="Proteomes" id="UP000194546">
    <property type="component" value="Unassembled WGS sequence"/>
</dbReference>
<feature type="domain" description="Transglycosylase SLT" evidence="2">
    <location>
        <begin position="10"/>
        <end position="121"/>
    </location>
</feature>
<feature type="region of interest" description="Disordered" evidence="1">
    <location>
        <begin position="185"/>
        <end position="222"/>
    </location>
</feature>
<accession>A0A242MB18</accession>
<evidence type="ECO:0000256" key="1">
    <source>
        <dbReference type="SAM" id="MobiDB-lite"/>
    </source>
</evidence>
<reference evidence="3 4" key="1">
    <citation type="submission" date="2017-03" db="EMBL/GenBank/DDBJ databases">
        <title>Genome analysis of strain PAMC 26510.</title>
        <authorList>
            <person name="Oh H.-M."/>
            <person name="Yang J.-A."/>
        </authorList>
    </citation>
    <scope>NUCLEOTIDE SEQUENCE [LARGE SCALE GENOMIC DNA]</scope>
    <source>
        <strain evidence="3 4">PAMC 26510</strain>
    </source>
</reference>
<feature type="compositionally biased region" description="Basic and acidic residues" evidence="1">
    <location>
        <begin position="205"/>
        <end position="214"/>
    </location>
</feature>
<evidence type="ECO:0000313" key="4">
    <source>
        <dbReference type="Proteomes" id="UP000194546"/>
    </source>
</evidence>
<protein>
    <submittedName>
        <fullName evidence="3">Bores hole in peptidoglycan layer allowing type IV secretion complex assembly to occur (VirB1)</fullName>
    </submittedName>
</protein>
<organism evidence="3 4">
    <name type="scientific">Caballeronia sordidicola</name>
    <name type="common">Burkholderia sordidicola</name>
    <dbReference type="NCBI Taxonomy" id="196367"/>
    <lineage>
        <taxon>Bacteria</taxon>
        <taxon>Pseudomonadati</taxon>
        <taxon>Pseudomonadota</taxon>
        <taxon>Betaproteobacteria</taxon>
        <taxon>Burkholderiales</taxon>
        <taxon>Burkholderiaceae</taxon>
        <taxon>Caballeronia</taxon>
    </lineage>
</organism>
<dbReference type="CDD" id="cd16892">
    <property type="entry name" value="LT_VirB1-like"/>
    <property type="match status" value="1"/>
</dbReference>
<sequence length="222" mass="23904">MMPVDFNTLAQQCAPGVHPTTLRAVVRTESGFNPFAIGVVGGRLVRQPQNRDEAVATVKALDAAGWNYSMGLSQVNRSNLSRYGMDANTAFDSCANLRAGAAILSNCYSRASARMGAGQNALRAAFSCYYSGNFKRGFVRDSGTSSYVQRIVAFVASTDPTTAKADVQPIVVVPAVTPETVGQTVPRIDRDTGTSATFRTPSTSRRPEPEHTHQLWDTFGDF</sequence>
<feature type="compositionally biased region" description="Polar residues" evidence="1">
    <location>
        <begin position="193"/>
        <end position="204"/>
    </location>
</feature>
<name>A0A242MB18_CABSO</name>
<dbReference type="AlphaFoldDB" id="A0A242MB18"/>
<dbReference type="Gene3D" id="1.10.530.10">
    <property type="match status" value="1"/>
</dbReference>